<evidence type="ECO:0000313" key="1">
    <source>
        <dbReference type="EMBL" id="QKD82763.1"/>
    </source>
</evidence>
<accession>A0A6M8BHZ0</accession>
<reference evidence="1 2" key="1">
    <citation type="submission" date="2020-05" db="EMBL/GenBank/DDBJ databases">
        <title>Complete genome sequence of of a novel Thermoleptolyngbya strain isolated from hot springs of Ganzi, Sichuan China.</title>
        <authorList>
            <person name="Tang J."/>
            <person name="Daroch M."/>
            <person name="Li L."/>
            <person name="Waleron K."/>
            <person name="Waleron M."/>
            <person name="Waleron M."/>
        </authorList>
    </citation>
    <scope>NUCLEOTIDE SEQUENCE [LARGE SCALE GENOMIC DNA]</scope>
    <source>
        <strain evidence="1 2">PKUAC-SCTA183</strain>
    </source>
</reference>
<gene>
    <name evidence="1" type="ORF">HPC62_11725</name>
</gene>
<keyword evidence="2" id="KW-1185">Reference proteome</keyword>
<proteinExistence type="predicted"/>
<name>A0A6M8BHZ0_9CYAN</name>
<dbReference type="Gene3D" id="2.60.120.380">
    <property type="match status" value="1"/>
</dbReference>
<dbReference type="KEGG" id="theu:HPC62_11725"/>
<organism evidence="1 2">
    <name type="scientific">Thermoleptolyngbya sichuanensis A183</name>
    <dbReference type="NCBI Taxonomy" id="2737172"/>
    <lineage>
        <taxon>Bacteria</taxon>
        <taxon>Bacillati</taxon>
        <taxon>Cyanobacteriota</taxon>
        <taxon>Cyanophyceae</taxon>
        <taxon>Oculatellales</taxon>
        <taxon>Oculatellaceae</taxon>
        <taxon>Thermoleptolyngbya</taxon>
        <taxon>Thermoleptolyngbya sichuanensis</taxon>
    </lineage>
</organism>
<dbReference type="Proteomes" id="UP000505210">
    <property type="component" value="Chromosome"/>
</dbReference>
<protein>
    <recommendedName>
        <fullName evidence="3">Peptidase C-terminal archaeal/bacterial domain-containing protein</fullName>
    </recommendedName>
</protein>
<dbReference type="EMBL" id="CP053661">
    <property type="protein sequence ID" value="QKD82763.1"/>
    <property type="molecule type" value="Genomic_DNA"/>
</dbReference>
<sequence>MKRFNTIGLSLATLLIAIAAPLSLRPQFNSFEKFEILQVGLGTARAIASQPLLAVQGTLGAEHEITLSSGRRNRAVFHRFSGQAGQTVAIALTSSEFRTVVALVDTNTRQIIDANQGLQNDSSLQLRLPYTGSYVVMVSSMQEDAHFSLD</sequence>
<dbReference type="AlphaFoldDB" id="A0A6M8BHZ0"/>
<evidence type="ECO:0008006" key="3">
    <source>
        <dbReference type="Google" id="ProtNLM"/>
    </source>
</evidence>
<evidence type="ECO:0000313" key="2">
    <source>
        <dbReference type="Proteomes" id="UP000505210"/>
    </source>
</evidence>
<dbReference type="RefSeq" id="WP_172355859.1">
    <property type="nucleotide sequence ID" value="NZ_CP053661.1"/>
</dbReference>